<keyword evidence="3" id="KW-1185">Reference proteome</keyword>
<sequence length="107" mass="11979">MDDLLGCLILAAVLAVIMGAFAWLARVIRRRGVAGHAVAAALASYEEAFRVTSYEAHQEIRTQAGRKLPLESPDDPWRPARAALPARPAARSARGPRRWVRRLRRRR</sequence>
<name>A0A239E5U8_9ACTN</name>
<dbReference type="EMBL" id="FZOF01000005">
    <property type="protein sequence ID" value="SNS39244.1"/>
    <property type="molecule type" value="Genomic_DNA"/>
</dbReference>
<organism evidence="2 3">
    <name type="scientific">Actinacidiphila glaucinigra</name>
    <dbReference type="NCBI Taxonomy" id="235986"/>
    <lineage>
        <taxon>Bacteria</taxon>
        <taxon>Bacillati</taxon>
        <taxon>Actinomycetota</taxon>
        <taxon>Actinomycetes</taxon>
        <taxon>Kitasatosporales</taxon>
        <taxon>Streptomycetaceae</taxon>
        <taxon>Actinacidiphila</taxon>
    </lineage>
</organism>
<feature type="compositionally biased region" description="Low complexity" evidence="1">
    <location>
        <begin position="79"/>
        <end position="93"/>
    </location>
</feature>
<evidence type="ECO:0000256" key="1">
    <source>
        <dbReference type="SAM" id="MobiDB-lite"/>
    </source>
</evidence>
<protein>
    <submittedName>
        <fullName evidence="2">Uncharacterized protein</fullName>
    </submittedName>
</protein>
<gene>
    <name evidence="2" type="ORF">SAMN05216252_105303</name>
</gene>
<evidence type="ECO:0000313" key="3">
    <source>
        <dbReference type="Proteomes" id="UP000198280"/>
    </source>
</evidence>
<dbReference type="Proteomes" id="UP000198280">
    <property type="component" value="Unassembled WGS sequence"/>
</dbReference>
<feature type="compositionally biased region" description="Basic residues" evidence="1">
    <location>
        <begin position="94"/>
        <end position="107"/>
    </location>
</feature>
<dbReference type="RefSeq" id="WP_245938799.1">
    <property type="nucleotide sequence ID" value="NZ_FZOF01000005.1"/>
</dbReference>
<dbReference type="AlphaFoldDB" id="A0A239E5U8"/>
<evidence type="ECO:0000313" key="2">
    <source>
        <dbReference type="EMBL" id="SNS39244.1"/>
    </source>
</evidence>
<feature type="region of interest" description="Disordered" evidence="1">
    <location>
        <begin position="65"/>
        <end position="107"/>
    </location>
</feature>
<proteinExistence type="predicted"/>
<reference evidence="2 3" key="1">
    <citation type="submission" date="2017-06" db="EMBL/GenBank/DDBJ databases">
        <authorList>
            <person name="Kim H.J."/>
            <person name="Triplett B.A."/>
        </authorList>
    </citation>
    <scope>NUCLEOTIDE SEQUENCE [LARGE SCALE GENOMIC DNA]</scope>
    <source>
        <strain evidence="2 3">CGMCC 4.1858</strain>
    </source>
</reference>
<accession>A0A239E5U8</accession>